<keyword evidence="4" id="KW-1185">Reference proteome</keyword>
<dbReference type="EMBL" id="BAAAZX010000037">
    <property type="protein sequence ID" value="GAA4024886.1"/>
    <property type="molecule type" value="Genomic_DNA"/>
</dbReference>
<evidence type="ECO:0000313" key="4">
    <source>
        <dbReference type="Proteomes" id="UP001500456"/>
    </source>
</evidence>
<dbReference type="Gene3D" id="1.10.540.10">
    <property type="entry name" value="Acyl-CoA dehydrogenase/oxidase, N-terminal domain"/>
    <property type="match status" value="1"/>
</dbReference>
<reference evidence="4" key="1">
    <citation type="journal article" date="2019" name="Int. J. Syst. Evol. Microbiol.">
        <title>The Global Catalogue of Microorganisms (GCM) 10K type strain sequencing project: providing services to taxonomists for standard genome sequencing and annotation.</title>
        <authorList>
            <consortium name="The Broad Institute Genomics Platform"/>
            <consortium name="The Broad Institute Genome Sequencing Center for Infectious Disease"/>
            <person name="Wu L."/>
            <person name="Ma J."/>
        </authorList>
    </citation>
    <scope>NUCLEOTIDE SEQUENCE [LARGE SCALE GENOMIC DNA]</scope>
    <source>
        <strain evidence="4">JCM 16924</strain>
    </source>
</reference>
<evidence type="ECO:0000313" key="3">
    <source>
        <dbReference type="EMBL" id="GAA4024886.1"/>
    </source>
</evidence>
<dbReference type="Gene3D" id="2.40.110.10">
    <property type="entry name" value="Butyryl-CoA Dehydrogenase, subunit A, domain 2"/>
    <property type="match status" value="1"/>
</dbReference>
<dbReference type="RefSeq" id="WP_345570469.1">
    <property type="nucleotide sequence ID" value="NZ_BAAAZX010000037.1"/>
</dbReference>
<dbReference type="SUPFAM" id="SSF56645">
    <property type="entry name" value="Acyl-CoA dehydrogenase NM domain-like"/>
    <property type="match status" value="1"/>
</dbReference>
<accession>A0ABP7TE20</accession>
<gene>
    <name evidence="3" type="ORF">GCM10022232_82840</name>
</gene>
<dbReference type="InterPro" id="IPR046373">
    <property type="entry name" value="Acyl-CoA_Oxase/DH_mid-dom_sf"/>
</dbReference>
<feature type="region of interest" description="Disordered" evidence="1">
    <location>
        <begin position="260"/>
        <end position="298"/>
    </location>
</feature>
<name>A0ABP7TE20_9ACTN</name>
<dbReference type="InterPro" id="IPR013786">
    <property type="entry name" value="AcylCoA_DH/ox_N"/>
</dbReference>
<proteinExistence type="predicted"/>
<feature type="compositionally biased region" description="Basic residues" evidence="1">
    <location>
        <begin position="272"/>
        <end position="283"/>
    </location>
</feature>
<protein>
    <recommendedName>
        <fullName evidence="2">Acyl-CoA dehydrogenase/oxidase N-terminal domain-containing protein</fullName>
    </recommendedName>
</protein>
<dbReference type="Proteomes" id="UP001500456">
    <property type="component" value="Unassembled WGS sequence"/>
</dbReference>
<feature type="domain" description="Acyl-CoA dehydrogenase/oxidase N-terminal" evidence="2">
    <location>
        <begin position="29"/>
        <end position="110"/>
    </location>
</feature>
<sequence length="298" mass="31959">MSSIAAPSDFDSLDAELVGRATAMVPLIREYAAQGSEARRVVPEVMKALEDAGVFRLLVPKRYGGHEATLRTTVEAVTEVARGDGSTGWIAALMTVATGFAATFSEQAQEEVFGANPKAKVCGVFSPAGKAERVDGGYLVSGRWPYASGSFAADWASLGIPVEGDASLALALIPAEAWTIEPTWFVAGVQGTGSDTIVIEDHFVPEHRMQRSKDIFEGNYLTPYTQERMASIAFNAVAAAILVAPQIGLGRHALEITRGPSCPTSRWPTPATRRRGSHPRTRSVWRTPPPSRTWPSCC</sequence>
<evidence type="ECO:0000259" key="2">
    <source>
        <dbReference type="Pfam" id="PF02771"/>
    </source>
</evidence>
<dbReference type="Pfam" id="PF02771">
    <property type="entry name" value="Acyl-CoA_dh_N"/>
    <property type="match status" value="1"/>
</dbReference>
<comment type="caution">
    <text evidence="3">The sequence shown here is derived from an EMBL/GenBank/DDBJ whole genome shotgun (WGS) entry which is preliminary data.</text>
</comment>
<organism evidence="3 4">
    <name type="scientific">Streptomyces plumbiresistens</name>
    <dbReference type="NCBI Taxonomy" id="511811"/>
    <lineage>
        <taxon>Bacteria</taxon>
        <taxon>Bacillati</taxon>
        <taxon>Actinomycetota</taxon>
        <taxon>Actinomycetes</taxon>
        <taxon>Kitasatosporales</taxon>
        <taxon>Streptomycetaceae</taxon>
        <taxon>Streptomyces</taxon>
    </lineage>
</organism>
<dbReference type="InterPro" id="IPR037069">
    <property type="entry name" value="AcylCoA_DH/ox_N_sf"/>
</dbReference>
<dbReference type="InterPro" id="IPR009100">
    <property type="entry name" value="AcylCoA_DH/oxidase_NM_dom_sf"/>
</dbReference>
<evidence type="ECO:0000256" key="1">
    <source>
        <dbReference type="SAM" id="MobiDB-lite"/>
    </source>
</evidence>